<gene>
    <name evidence="1" type="ORF">F9278_13230</name>
</gene>
<dbReference type="KEGG" id="sphv:F9278_13230"/>
<evidence type="ECO:0008006" key="3">
    <source>
        <dbReference type="Google" id="ProtNLM"/>
    </source>
</evidence>
<evidence type="ECO:0000313" key="1">
    <source>
        <dbReference type="EMBL" id="QFQ97013.1"/>
    </source>
</evidence>
<evidence type="ECO:0000313" key="2">
    <source>
        <dbReference type="Proteomes" id="UP000327294"/>
    </source>
</evidence>
<dbReference type="RefSeq" id="WP_152168505.1">
    <property type="nucleotide sequence ID" value="NZ_CP045096.1"/>
</dbReference>
<name>A0A5P8K178_9ACTN</name>
<dbReference type="Proteomes" id="UP000327294">
    <property type="component" value="Chromosome"/>
</dbReference>
<reference evidence="1 2" key="1">
    <citation type="submission" date="2019-10" db="EMBL/GenBank/DDBJ databases">
        <title>Streptomyces sp. strain GY16 isolated from leaves of Broussonetia papyrifera.</title>
        <authorList>
            <person name="Mo P."/>
        </authorList>
    </citation>
    <scope>NUCLEOTIDE SEQUENCE [LARGE SCALE GENOMIC DNA]</scope>
    <source>
        <strain evidence="1 2">GY16</strain>
    </source>
</reference>
<dbReference type="EMBL" id="CP045096">
    <property type="protein sequence ID" value="QFQ97013.1"/>
    <property type="molecule type" value="Genomic_DNA"/>
</dbReference>
<proteinExistence type="predicted"/>
<organism evidence="1 2">
    <name type="scientific">Streptomyces phaeolivaceus</name>
    <dbReference type="NCBI Taxonomy" id="2653200"/>
    <lineage>
        <taxon>Bacteria</taxon>
        <taxon>Bacillati</taxon>
        <taxon>Actinomycetota</taxon>
        <taxon>Actinomycetes</taxon>
        <taxon>Kitasatosporales</taxon>
        <taxon>Streptomycetaceae</taxon>
        <taxon>Streptomyces</taxon>
    </lineage>
</organism>
<dbReference type="AlphaFoldDB" id="A0A5P8K178"/>
<sequence length="208" mass="20852">MEALPGRAVTALSSLGSRLAGTANSAGQRFKDAAATKATEFIGWLGRLPGRSTAAVGNTGSLLYGKGRDVVTGLWRGIASLGGWLWDKVGDFVTDNVVGAATSFLDIGSPSKVLGDEVGHWLPPGIAEGAEDNRGVLDDTMRGLVDPALAMPGASGLAGTAPLAASGAAGGTLTVRVLLEGPQGLTSLIREIVADVGGGSVERAFGTP</sequence>
<protein>
    <recommendedName>
        <fullName evidence="3">Phage tail tape measure protein</fullName>
    </recommendedName>
</protein>
<accession>A0A5P8K178</accession>
<keyword evidence="2" id="KW-1185">Reference proteome</keyword>